<evidence type="ECO:0000313" key="1">
    <source>
        <dbReference type="EMBL" id="MBX35534.1"/>
    </source>
</evidence>
<proteinExistence type="predicted"/>
<dbReference type="AlphaFoldDB" id="A0A2P2MZ98"/>
<protein>
    <submittedName>
        <fullName evidence="1">Uncharacterized protein</fullName>
    </submittedName>
</protein>
<dbReference type="EMBL" id="GGEC01055050">
    <property type="protein sequence ID" value="MBX35534.1"/>
    <property type="molecule type" value="Transcribed_RNA"/>
</dbReference>
<organism evidence="1">
    <name type="scientific">Rhizophora mucronata</name>
    <name type="common">Asiatic mangrove</name>
    <dbReference type="NCBI Taxonomy" id="61149"/>
    <lineage>
        <taxon>Eukaryota</taxon>
        <taxon>Viridiplantae</taxon>
        <taxon>Streptophyta</taxon>
        <taxon>Embryophyta</taxon>
        <taxon>Tracheophyta</taxon>
        <taxon>Spermatophyta</taxon>
        <taxon>Magnoliopsida</taxon>
        <taxon>eudicotyledons</taxon>
        <taxon>Gunneridae</taxon>
        <taxon>Pentapetalae</taxon>
        <taxon>rosids</taxon>
        <taxon>fabids</taxon>
        <taxon>Malpighiales</taxon>
        <taxon>Rhizophoraceae</taxon>
        <taxon>Rhizophora</taxon>
    </lineage>
</organism>
<accession>A0A2P2MZ98</accession>
<name>A0A2P2MZ98_RHIMU</name>
<reference evidence="1" key="1">
    <citation type="submission" date="2018-02" db="EMBL/GenBank/DDBJ databases">
        <title>Rhizophora mucronata_Transcriptome.</title>
        <authorList>
            <person name="Meera S.P."/>
            <person name="Sreeshan A."/>
            <person name="Augustine A."/>
        </authorList>
    </citation>
    <scope>NUCLEOTIDE SEQUENCE</scope>
    <source>
        <tissue evidence="1">Leaf</tissue>
    </source>
</reference>
<sequence length="22" mass="2676">MNLNKYKWLKLNTCKSHRITIA</sequence>